<proteinExistence type="predicted"/>
<organism evidence="2 3">
    <name type="scientific">Puccinia graminis f. sp. tritici</name>
    <dbReference type="NCBI Taxonomy" id="56615"/>
    <lineage>
        <taxon>Eukaryota</taxon>
        <taxon>Fungi</taxon>
        <taxon>Dikarya</taxon>
        <taxon>Basidiomycota</taxon>
        <taxon>Pucciniomycotina</taxon>
        <taxon>Pucciniomycetes</taxon>
        <taxon>Pucciniales</taxon>
        <taxon>Pucciniaceae</taxon>
        <taxon>Puccinia</taxon>
    </lineage>
</organism>
<protein>
    <submittedName>
        <fullName evidence="2">Uncharacterized protein</fullName>
    </submittedName>
</protein>
<name>A0A5B0R8M7_PUCGR</name>
<feature type="region of interest" description="Disordered" evidence="1">
    <location>
        <begin position="65"/>
        <end position="146"/>
    </location>
</feature>
<dbReference type="AlphaFoldDB" id="A0A5B0R8M7"/>
<reference evidence="2 3" key="1">
    <citation type="submission" date="2019-05" db="EMBL/GenBank/DDBJ databases">
        <title>Emergence of the Ug99 lineage of the wheat stem rust pathogen through somatic hybridization.</title>
        <authorList>
            <person name="Li F."/>
            <person name="Upadhyaya N.M."/>
            <person name="Sperschneider J."/>
            <person name="Matny O."/>
            <person name="Nguyen-Phuc H."/>
            <person name="Mago R."/>
            <person name="Raley C."/>
            <person name="Miller M.E."/>
            <person name="Silverstein K.A.T."/>
            <person name="Henningsen E."/>
            <person name="Hirsch C.D."/>
            <person name="Visser B."/>
            <person name="Pretorius Z.A."/>
            <person name="Steffenson B.J."/>
            <person name="Schwessinger B."/>
            <person name="Dodds P.N."/>
            <person name="Figueroa M."/>
        </authorList>
    </citation>
    <scope>NUCLEOTIDE SEQUENCE [LARGE SCALE GENOMIC DNA]</scope>
    <source>
        <strain evidence="2 3">Ug99</strain>
    </source>
</reference>
<accession>A0A5B0R8M7</accession>
<sequence>MSGMCFWDSGRGIINRLPGLISSASSVLTHHPARTTICIALQTLEVTRLVLSAPMQDSTTLKAISRGHSDGLESQIGEGSRVGRFSPDEHGIPKDEATSSNVPGPKSKGRVEEYRQESMQPGIRKGSNEPDDELQNAQNEHDRSEYRKATKLINRFSQLRDKLNVPQAERPRNSNYHYEYFLILKQHRAWSEKIKQDGIEITHPDDVQEANKTIYKLMAEIQSTLNILPVPLPTLLQKIEQFKIN</sequence>
<evidence type="ECO:0000313" key="2">
    <source>
        <dbReference type="EMBL" id="KAA1121658.1"/>
    </source>
</evidence>
<evidence type="ECO:0000256" key="1">
    <source>
        <dbReference type="SAM" id="MobiDB-lite"/>
    </source>
</evidence>
<gene>
    <name evidence="2" type="ORF">PGTUg99_013008</name>
</gene>
<dbReference type="Proteomes" id="UP000325313">
    <property type="component" value="Unassembled WGS sequence"/>
</dbReference>
<comment type="caution">
    <text evidence="2">The sequence shown here is derived from an EMBL/GenBank/DDBJ whole genome shotgun (WGS) entry which is preliminary data.</text>
</comment>
<dbReference type="EMBL" id="VDEP01000237">
    <property type="protein sequence ID" value="KAA1121658.1"/>
    <property type="molecule type" value="Genomic_DNA"/>
</dbReference>
<feature type="compositionally biased region" description="Basic and acidic residues" evidence="1">
    <location>
        <begin position="86"/>
        <end position="97"/>
    </location>
</feature>
<evidence type="ECO:0000313" key="3">
    <source>
        <dbReference type="Proteomes" id="UP000325313"/>
    </source>
</evidence>